<proteinExistence type="predicted"/>
<gene>
    <name evidence="1" type="ORF">CEXT_465101</name>
</gene>
<accession>A0AAV4RIS5</accession>
<keyword evidence="2" id="KW-1185">Reference proteome</keyword>
<evidence type="ECO:0000313" key="2">
    <source>
        <dbReference type="Proteomes" id="UP001054945"/>
    </source>
</evidence>
<evidence type="ECO:0000313" key="1">
    <source>
        <dbReference type="EMBL" id="GIY20022.1"/>
    </source>
</evidence>
<protein>
    <submittedName>
        <fullName evidence="1">Uncharacterized protein</fullName>
    </submittedName>
</protein>
<dbReference type="Proteomes" id="UP001054945">
    <property type="component" value="Unassembled WGS sequence"/>
</dbReference>
<reference evidence="1 2" key="1">
    <citation type="submission" date="2021-06" db="EMBL/GenBank/DDBJ databases">
        <title>Caerostris extrusa draft genome.</title>
        <authorList>
            <person name="Kono N."/>
            <person name="Arakawa K."/>
        </authorList>
    </citation>
    <scope>NUCLEOTIDE SEQUENCE [LARGE SCALE GENOMIC DNA]</scope>
</reference>
<name>A0AAV4RIS5_CAEEX</name>
<organism evidence="1 2">
    <name type="scientific">Caerostris extrusa</name>
    <name type="common">Bark spider</name>
    <name type="synonym">Caerostris bankana</name>
    <dbReference type="NCBI Taxonomy" id="172846"/>
    <lineage>
        <taxon>Eukaryota</taxon>
        <taxon>Metazoa</taxon>
        <taxon>Ecdysozoa</taxon>
        <taxon>Arthropoda</taxon>
        <taxon>Chelicerata</taxon>
        <taxon>Arachnida</taxon>
        <taxon>Araneae</taxon>
        <taxon>Araneomorphae</taxon>
        <taxon>Entelegynae</taxon>
        <taxon>Araneoidea</taxon>
        <taxon>Araneidae</taxon>
        <taxon>Caerostris</taxon>
    </lineage>
</organism>
<sequence>MKEVYNLDIPSINLEGAIKIHNVPSEKDRHWLGGGVVGKNAQGIKQTSQNPFQKPVQRRLKGSEEIQCEMRRLYCWDLPAVMIEKELNNSAFDYWSVSSSNLLCSGECVAI</sequence>
<comment type="caution">
    <text evidence="1">The sequence shown here is derived from an EMBL/GenBank/DDBJ whole genome shotgun (WGS) entry which is preliminary data.</text>
</comment>
<dbReference type="AlphaFoldDB" id="A0AAV4RIS5"/>
<dbReference type="EMBL" id="BPLR01007826">
    <property type="protein sequence ID" value="GIY20022.1"/>
    <property type="molecule type" value="Genomic_DNA"/>
</dbReference>